<dbReference type="EMBL" id="CAXITT010002164">
    <property type="protein sequence ID" value="CAL1548918.1"/>
    <property type="molecule type" value="Genomic_DNA"/>
</dbReference>
<comment type="caution">
    <text evidence="4">The sequence shown here is derived from an EMBL/GenBank/DDBJ whole genome shotgun (WGS) entry which is preliminary data.</text>
</comment>
<feature type="repeat" description="ANK" evidence="3">
    <location>
        <begin position="49"/>
        <end position="81"/>
    </location>
</feature>
<protein>
    <recommendedName>
        <fullName evidence="6">Myotrophin</fullName>
    </recommendedName>
</protein>
<dbReference type="PANTHER" id="PTHR24171:SF8">
    <property type="entry name" value="BRCA1-ASSOCIATED RING DOMAIN PROTEIN 1"/>
    <property type="match status" value="1"/>
</dbReference>
<dbReference type="PANTHER" id="PTHR24171">
    <property type="entry name" value="ANKYRIN REPEAT DOMAIN-CONTAINING PROTEIN 39-RELATED"/>
    <property type="match status" value="1"/>
</dbReference>
<keyword evidence="2 3" id="KW-0040">ANK repeat</keyword>
<organism evidence="4 5">
    <name type="scientific">Lymnaea stagnalis</name>
    <name type="common">Great pond snail</name>
    <name type="synonym">Helix stagnalis</name>
    <dbReference type="NCBI Taxonomy" id="6523"/>
    <lineage>
        <taxon>Eukaryota</taxon>
        <taxon>Metazoa</taxon>
        <taxon>Spiralia</taxon>
        <taxon>Lophotrochozoa</taxon>
        <taxon>Mollusca</taxon>
        <taxon>Gastropoda</taxon>
        <taxon>Heterobranchia</taxon>
        <taxon>Euthyneura</taxon>
        <taxon>Panpulmonata</taxon>
        <taxon>Hygrophila</taxon>
        <taxon>Lymnaeoidea</taxon>
        <taxon>Lymnaeidae</taxon>
        <taxon>Lymnaea</taxon>
    </lineage>
</organism>
<dbReference type="Pfam" id="PF12796">
    <property type="entry name" value="Ank_2"/>
    <property type="match status" value="1"/>
</dbReference>
<evidence type="ECO:0000256" key="1">
    <source>
        <dbReference type="ARBA" id="ARBA00022737"/>
    </source>
</evidence>
<dbReference type="InterPro" id="IPR002110">
    <property type="entry name" value="Ankyrin_rpt"/>
</dbReference>
<dbReference type="Proteomes" id="UP001497497">
    <property type="component" value="Unassembled WGS sequence"/>
</dbReference>
<dbReference type="GO" id="GO:0070531">
    <property type="term" value="C:BRCA1-A complex"/>
    <property type="evidence" value="ECO:0007669"/>
    <property type="project" value="TreeGrafter"/>
</dbReference>
<dbReference type="AlphaFoldDB" id="A0AAV2IS53"/>
<keyword evidence="1" id="KW-0677">Repeat</keyword>
<evidence type="ECO:0008006" key="6">
    <source>
        <dbReference type="Google" id="ProtNLM"/>
    </source>
</evidence>
<dbReference type="GO" id="GO:0085020">
    <property type="term" value="P:protein K6-linked ubiquitination"/>
    <property type="evidence" value="ECO:0007669"/>
    <property type="project" value="TreeGrafter"/>
</dbReference>
<gene>
    <name evidence="4" type="ORF">GSLYS_00022235001</name>
</gene>
<dbReference type="GO" id="GO:0031436">
    <property type="term" value="C:BRCA1-BARD1 complex"/>
    <property type="evidence" value="ECO:0007669"/>
    <property type="project" value="TreeGrafter"/>
</dbReference>
<sequence length="133" mass="14931">MSEDKDQEFVWKVKNGELNDIKTFVEKEAKKTWAMIYSLQGVDVNKAIQGRLPLHYAADYGQTEVIEYLISKGAKVNEPDKYGISPLLSAIFEGHTASVKLLLEKGANKNEKSPEGIPYIECAEKDEIKALLK</sequence>
<evidence type="ECO:0000313" key="4">
    <source>
        <dbReference type="EMBL" id="CAL1548918.1"/>
    </source>
</evidence>
<evidence type="ECO:0000256" key="3">
    <source>
        <dbReference type="PROSITE-ProRule" id="PRU00023"/>
    </source>
</evidence>
<dbReference type="SMART" id="SM00248">
    <property type="entry name" value="ANK"/>
    <property type="match status" value="2"/>
</dbReference>
<dbReference type="SUPFAM" id="SSF48403">
    <property type="entry name" value="Ankyrin repeat"/>
    <property type="match status" value="1"/>
</dbReference>
<dbReference type="PROSITE" id="PS50088">
    <property type="entry name" value="ANK_REPEAT"/>
    <property type="match status" value="2"/>
</dbReference>
<dbReference type="GO" id="GO:0004842">
    <property type="term" value="F:ubiquitin-protein transferase activity"/>
    <property type="evidence" value="ECO:0007669"/>
    <property type="project" value="TreeGrafter"/>
</dbReference>
<dbReference type="PROSITE" id="PS50297">
    <property type="entry name" value="ANK_REP_REGION"/>
    <property type="match status" value="2"/>
</dbReference>
<dbReference type="PRINTS" id="PR01415">
    <property type="entry name" value="ANKYRIN"/>
</dbReference>
<accession>A0AAV2IS53</accession>
<keyword evidence="5" id="KW-1185">Reference proteome</keyword>
<reference evidence="4 5" key="1">
    <citation type="submission" date="2024-04" db="EMBL/GenBank/DDBJ databases">
        <authorList>
            <consortium name="Genoscope - CEA"/>
            <person name="William W."/>
        </authorList>
    </citation>
    <scope>NUCLEOTIDE SEQUENCE [LARGE SCALE GENOMIC DNA]</scope>
</reference>
<name>A0AAV2IS53_LYMST</name>
<proteinExistence type="predicted"/>
<evidence type="ECO:0000256" key="2">
    <source>
        <dbReference type="ARBA" id="ARBA00023043"/>
    </source>
</evidence>
<feature type="repeat" description="ANK" evidence="3">
    <location>
        <begin position="82"/>
        <end position="114"/>
    </location>
</feature>
<dbReference type="InterPro" id="IPR036770">
    <property type="entry name" value="Ankyrin_rpt-contain_sf"/>
</dbReference>
<dbReference type="Gene3D" id="1.25.40.20">
    <property type="entry name" value="Ankyrin repeat-containing domain"/>
    <property type="match status" value="1"/>
</dbReference>
<evidence type="ECO:0000313" key="5">
    <source>
        <dbReference type="Proteomes" id="UP001497497"/>
    </source>
</evidence>